<reference evidence="1 2" key="1">
    <citation type="submission" date="2024-03" db="EMBL/GenBank/DDBJ databases">
        <title>Mouse gut bacterial collection (mGBC) of GemPharmatech.</title>
        <authorList>
            <person name="He Y."/>
            <person name="Dong L."/>
            <person name="Wu D."/>
            <person name="Gao X."/>
            <person name="Lin Z."/>
        </authorList>
    </citation>
    <scope>NUCLEOTIDE SEQUENCE [LARGE SCALE GENOMIC DNA]</scope>
    <source>
        <strain evidence="1 2">15-30</strain>
    </source>
</reference>
<name>A0ABV4DQJ4_9LACO</name>
<evidence type="ECO:0000313" key="1">
    <source>
        <dbReference type="EMBL" id="MEY8662735.1"/>
    </source>
</evidence>
<evidence type="ECO:0000313" key="2">
    <source>
        <dbReference type="Proteomes" id="UP001565236"/>
    </source>
</evidence>
<organism evidence="1 2">
    <name type="scientific">Ligilactobacillus faecis</name>
    <dbReference type="NCBI Taxonomy" id="762833"/>
    <lineage>
        <taxon>Bacteria</taxon>
        <taxon>Bacillati</taxon>
        <taxon>Bacillota</taxon>
        <taxon>Bacilli</taxon>
        <taxon>Lactobacillales</taxon>
        <taxon>Lactobacillaceae</taxon>
        <taxon>Ligilactobacillus</taxon>
    </lineage>
</organism>
<dbReference type="EMBL" id="JBCLUF010000027">
    <property type="protein sequence ID" value="MEY8662735.1"/>
    <property type="molecule type" value="Genomic_DNA"/>
</dbReference>
<sequence length="58" mass="6539">MTSQYFISTIDLPLKGQVLSTPEEFKALVVEFSSADIYKVILALDETTIKAIFWLLLS</sequence>
<protein>
    <submittedName>
        <fullName evidence="1">Uncharacterized protein</fullName>
    </submittedName>
</protein>
<accession>A0ABV4DQJ4</accession>
<dbReference type="Proteomes" id="UP001565236">
    <property type="component" value="Unassembled WGS sequence"/>
</dbReference>
<proteinExistence type="predicted"/>
<dbReference type="RefSeq" id="WP_369942505.1">
    <property type="nucleotide sequence ID" value="NZ_JBCLUF010000027.1"/>
</dbReference>
<keyword evidence="2" id="KW-1185">Reference proteome</keyword>
<gene>
    <name evidence="1" type="ORF">AALT52_07530</name>
</gene>
<comment type="caution">
    <text evidence="1">The sequence shown here is derived from an EMBL/GenBank/DDBJ whole genome shotgun (WGS) entry which is preliminary data.</text>
</comment>